<feature type="compositionally biased region" description="Basic and acidic residues" evidence="1">
    <location>
        <begin position="117"/>
        <end position="129"/>
    </location>
</feature>
<accession>A0A127K431</accession>
<organism evidence="2 3">
    <name type="scientific">Thauera humireducens</name>
    <dbReference type="NCBI Taxonomy" id="1134435"/>
    <lineage>
        <taxon>Bacteria</taxon>
        <taxon>Pseudomonadati</taxon>
        <taxon>Pseudomonadota</taxon>
        <taxon>Betaproteobacteria</taxon>
        <taxon>Rhodocyclales</taxon>
        <taxon>Zoogloeaceae</taxon>
        <taxon>Thauera</taxon>
    </lineage>
</organism>
<proteinExistence type="predicted"/>
<evidence type="ECO:0000313" key="2">
    <source>
        <dbReference type="EMBL" id="AMO36706.1"/>
    </source>
</evidence>
<keyword evidence="3" id="KW-1185">Reference proteome</keyword>
<dbReference type="AlphaFoldDB" id="A0A127K431"/>
<gene>
    <name evidence="2" type="ORF">AC731_006985</name>
</gene>
<feature type="region of interest" description="Disordered" evidence="1">
    <location>
        <begin position="101"/>
        <end position="129"/>
    </location>
</feature>
<dbReference type="RefSeq" id="WP_048702956.1">
    <property type="nucleotide sequence ID" value="NZ_CP014646.1"/>
</dbReference>
<protein>
    <submittedName>
        <fullName evidence="2">Uncharacterized protein</fullName>
    </submittedName>
</protein>
<dbReference type="Proteomes" id="UP000036902">
    <property type="component" value="Chromosome"/>
</dbReference>
<dbReference type="InterPro" id="IPR036388">
    <property type="entry name" value="WH-like_DNA-bd_sf"/>
</dbReference>
<evidence type="ECO:0000256" key="1">
    <source>
        <dbReference type="SAM" id="MobiDB-lite"/>
    </source>
</evidence>
<evidence type="ECO:0000313" key="3">
    <source>
        <dbReference type="Proteomes" id="UP000036902"/>
    </source>
</evidence>
<sequence>MIAAAEAHAAPPDAALMQQIATLIASNDSKRPARAPDLAAQVGGDEAAFWKALEQMKRDARINTALIKRGQDPEPWLAIWPTCLPPRNDTWKDLNARGHFSIHPSHTTPPRFPQAADPERDPRPDLRRITHPKEPAMKATPASHTRIEADLNRQQIADLVRGKPMSEGMTVKDIANALGLSTAATSYLIDTIKTNSVARGRKEGQRADVVYDPRVVDEAAIGADADAGAVAEAAPEPGIDVRRDVCRSNASAIRKLVGPQKRGSRFIEFSLWDDGRLSIYDGDDLVQLTGADTARLARLLGVPGAMPLAQEPRA</sequence>
<name>A0A127K431_9RHOO</name>
<dbReference type="KEGG" id="thu:AC731_006985"/>
<dbReference type="EMBL" id="CP014646">
    <property type="protein sequence ID" value="AMO36706.1"/>
    <property type="molecule type" value="Genomic_DNA"/>
</dbReference>
<dbReference type="Gene3D" id="1.10.10.10">
    <property type="entry name" value="Winged helix-like DNA-binding domain superfamily/Winged helix DNA-binding domain"/>
    <property type="match status" value="1"/>
</dbReference>
<dbReference type="STRING" id="1134435.AC731_006985"/>
<reference evidence="3" key="1">
    <citation type="submission" date="2016-03" db="EMBL/GenBank/DDBJ databases">
        <authorList>
            <person name="Ma C."/>
            <person name="Zhou S."/>
            <person name="Yang G."/>
        </authorList>
    </citation>
    <scope>NUCLEOTIDE SEQUENCE [LARGE SCALE GENOMIC DNA]</scope>
    <source>
        <strain evidence="3">SgZ-1</strain>
    </source>
</reference>